<feature type="domain" description="Retrovirus-related Pol polyprotein from transposon TNT 1-94-like beta-barrel" evidence="1">
    <location>
        <begin position="157"/>
        <end position="223"/>
    </location>
</feature>
<reference evidence="2" key="1">
    <citation type="journal article" date="2022" name="Int. J. Mol. Sci.">
        <title>Draft Genome of Tanacetum Coccineum: Genomic Comparison of Closely Related Tanacetum-Family Plants.</title>
        <authorList>
            <person name="Yamashiro T."/>
            <person name="Shiraishi A."/>
            <person name="Nakayama K."/>
            <person name="Satake H."/>
        </authorList>
    </citation>
    <scope>NUCLEOTIDE SEQUENCE</scope>
</reference>
<reference evidence="2" key="2">
    <citation type="submission" date="2022-01" db="EMBL/GenBank/DDBJ databases">
        <authorList>
            <person name="Yamashiro T."/>
            <person name="Shiraishi A."/>
            <person name="Satake H."/>
            <person name="Nakayama K."/>
        </authorList>
    </citation>
    <scope>NUCLEOTIDE SEQUENCE</scope>
</reference>
<dbReference type="EMBL" id="BQNB010016302">
    <property type="protein sequence ID" value="GJT50219.1"/>
    <property type="molecule type" value="Genomic_DNA"/>
</dbReference>
<sequence length="334" mass="38176">MSRGDQFKDHLCYRTMDFAFGKPALRLMLDDEKKKLGKYNEAKTTLYNSISLKDCKIDLPTQQYKKFLILSEETIDSGFTRFNAIVTSLKSLDQDHSSKNHVRKFLRALPDEGHFIVQCLKPKEKKDLVEELRVIVKNDDEPQKDATCLIAIDSLEIVDSGCTKHMTENRRLFTKYKESDGVRVAFRSNLKGKVIGGGNISHDSITITNVEHVTGLTFNLISIVLNKETIRNGESLTITFYEIFLEPKSSPSVEDDRINEPIVQDLNGSPSLQVNVSDEGYPKSVKEARDHPIEQVIGEFNERTLRAYVLRARTYVKGMEVRQHCCFNEMKDKC</sequence>
<dbReference type="InterPro" id="IPR054722">
    <property type="entry name" value="PolX-like_BBD"/>
</dbReference>
<evidence type="ECO:0000313" key="2">
    <source>
        <dbReference type="EMBL" id="GJT50219.1"/>
    </source>
</evidence>
<keyword evidence="3" id="KW-1185">Reference proteome</keyword>
<dbReference type="Proteomes" id="UP001151760">
    <property type="component" value="Unassembled WGS sequence"/>
</dbReference>
<proteinExistence type="predicted"/>
<evidence type="ECO:0000259" key="1">
    <source>
        <dbReference type="Pfam" id="PF22936"/>
    </source>
</evidence>
<organism evidence="2 3">
    <name type="scientific">Tanacetum coccineum</name>
    <dbReference type="NCBI Taxonomy" id="301880"/>
    <lineage>
        <taxon>Eukaryota</taxon>
        <taxon>Viridiplantae</taxon>
        <taxon>Streptophyta</taxon>
        <taxon>Embryophyta</taxon>
        <taxon>Tracheophyta</taxon>
        <taxon>Spermatophyta</taxon>
        <taxon>Magnoliopsida</taxon>
        <taxon>eudicotyledons</taxon>
        <taxon>Gunneridae</taxon>
        <taxon>Pentapetalae</taxon>
        <taxon>asterids</taxon>
        <taxon>campanulids</taxon>
        <taxon>Asterales</taxon>
        <taxon>Asteraceae</taxon>
        <taxon>Asteroideae</taxon>
        <taxon>Anthemideae</taxon>
        <taxon>Anthemidinae</taxon>
        <taxon>Tanacetum</taxon>
    </lineage>
</organism>
<dbReference type="Pfam" id="PF22936">
    <property type="entry name" value="Pol_BBD"/>
    <property type="match status" value="1"/>
</dbReference>
<name>A0ABQ5EH82_9ASTR</name>
<protein>
    <recommendedName>
        <fullName evidence="1">Retrovirus-related Pol polyprotein from transposon TNT 1-94-like beta-barrel domain-containing protein</fullName>
    </recommendedName>
</protein>
<evidence type="ECO:0000313" key="3">
    <source>
        <dbReference type="Proteomes" id="UP001151760"/>
    </source>
</evidence>
<gene>
    <name evidence="2" type="ORF">Tco_0976376</name>
</gene>
<accession>A0ABQ5EH82</accession>
<comment type="caution">
    <text evidence="2">The sequence shown here is derived from an EMBL/GenBank/DDBJ whole genome shotgun (WGS) entry which is preliminary data.</text>
</comment>